<organism evidence="2 3">
    <name type="scientific">Anaeroplasma bactoclasticum</name>
    <dbReference type="NCBI Taxonomy" id="2088"/>
    <lineage>
        <taxon>Bacteria</taxon>
        <taxon>Bacillati</taxon>
        <taxon>Mycoplasmatota</taxon>
        <taxon>Mollicutes</taxon>
        <taxon>Anaeroplasmatales</taxon>
        <taxon>Anaeroplasmataceae</taxon>
        <taxon>Anaeroplasma</taxon>
    </lineage>
</organism>
<accession>A0A397S009</accession>
<dbReference type="PROSITE" id="PS51257">
    <property type="entry name" value="PROKAR_LIPOPROTEIN"/>
    <property type="match status" value="1"/>
</dbReference>
<name>A0A397S009_9MOLU</name>
<evidence type="ECO:0000313" key="3">
    <source>
        <dbReference type="Proteomes" id="UP000266506"/>
    </source>
</evidence>
<gene>
    <name evidence="2" type="ORF">EI71_00448</name>
</gene>
<dbReference type="RefSeq" id="WP_119015615.1">
    <property type="nucleotide sequence ID" value="NZ_QXEV01000003.1"/>
</dbReference>
<evidence type="ECO:0000313" key="2">
    <source>
        <dbReference type="EMBL" id="RIA78136.1"/>
    </source>
</evidence>
<dbReference type="EMBL" id="QXEV01000003">
    <property type="protein sequence ID" value="RIA78136.1"/>
    <property type="molecule type" value="Genomic_DNA"/>
</dbReference>
<protein>
    <recommendedName>
        <fullName evidence="4">Lipoprotein</fullName>
    </recommendedName>
</protein>
<sequence length="137" mass="15888">MKKVICMISLLFLTILSGCGNDTPQRAYEIGKVESFDKTLILIECDTENELFSIDVKNLKYEAVFDFRLTIDFKQIDNLQFYNVTKGEAISIAENYTMKEDSTFNVSYKDISIDYKNEILKGNFQIDFYGSLWVIIK</sequence>
<dbReference type="AlphaFoldDB" id="A0A397S009"/>
<dbReference type="OrthoDB" id="393995at2"/>
<comment type="caution">
    <text evidence="2">The sequence shown here is derived from an EMBL/GenBank/DDBJ whole genome shotgun (WGS) entry which is preliminary data.</text>
</comment>
<keyword evidence="3" id="KW-1185">Reference proteome</keyword>
<evidence type="ECO:0008006" key="4">
    <source>
        <dbReference type="Google" id="ProtNLM"/>
    </source>
</evidence>
<evidence type="ECO:0000256" key="1">
    <source>
        <dbReference type="SAM" id="SignalP"/>
    </source>
</evidence>
<feature type="chain" id="PRO_5017271038" description="Lipoprotein" evidence="1">
    <location>
        <begin position="21"/>
        <end position="137"/>
    </location>
</feature>
<feature type="signal peptide" evidence="1">
    <location>
        <begin position="1"/>
        <end position="20"/>
    </location>
</feature>
<reference evidence="2 3" key="1">
    <citation type="submission" date="2018-08" db="EMBL/GenBank/DDBJ databases">
        <title>Genomic Encyclopedia of Archaeal and Bacterial Type Strains, Phase II (KMG-II): from individual species to whole genera.</title>
        <authorList>
            <person name="Goeker M."/>
        </authorList>
    </citation>
    <scope>NUCLEOTIDE SEQUENCE [LARGE SCALE GENOMIC DNA]</scope>
    <source>
        <strain evidence="2 3">ATCC 27112</strain>
    </source>
</reference>
<keyword evidence="1" id="KW-0732">Signal</keyword>
<dbReference type="InParanoid" id="A0A397S009"/>
<dbReference type="Proteomes" id="UP000266506">
    <property type="component" value="Unassembled WGS sequence"/>
</dbReference>
<proteinExistence type="predicted"/>